<reference evidence="3 4" key="1">
    <citation type="submission" date="2020-07" db="EMBL/GenBank/DDBJ databases">
        <title>Sequencing the genomes of 1000 actinobacteria strains.</title>
        <authorList>
            <person name="Klenk H.-P."/>
        </authorList>
    </citation>
    <scope>NUCLEOTIDE SEQUENCE [LARGE SCALE GENOMIC DNA]</scope>
    <source>
        <strain evidence="3 4">DSM 7487</strain>
    </source>
</reference>
<evidence type="ECO:0000313" key="3">
    <source>
        <dbReference type="EMBL" id="NYD21146.1"/>
    </source>
</evidence>
<evidence type="ECO:0000256" key="1">
    <source>
        <dbReference type="SAM" id="MobiDB-lite"/>
    </source>
</evidence>
<feature type="transmembrane region" description="Helical" evidence="2">
    <location>
        <begin position="69"/>
        <end position="90"/>
    </location>
</feature>
<dbReference type="EMBL" id="JACCBB010000001">
    <property type="protein sequence ID" value="NYD21146.1"/>
    <property type="molecule type" value="Genomic_DNA"/>
</dbReference>
<dbReference type="Proteomes" id="UP000521922">
    <property type="component" value="Unassembled WGS sequence"/>
</dbReference>
<accession>A0A7Y9DH93</accession>
<sequence length="281" mass="31290">MGVELGKGEGAGPRQRDEPPPQVRTGGALARTTPPPAPYEKREPSVPQPAPARGLSEHGMKVFTGTWTAGWIVMFATGRLWFVGLVMLLVQGAVFGYVKHHGLPWAGVNRQEIRARRLERHRARALRRAPAPVPVAPAPPDPVSVAERALARAVVRAETSGGRIDAECVELVREVDRLLRPLLAQLRTRESDPQVRHDLETLATEHLPRTVDDYLVLPADYAHEHRTPSGTTPADELRSQLLLLVEGCRQLRESVLARDVDRQQQQSRFLESKFRRSDLDL</sequence>
<comment type="caution">
    <text evidence="3">The sequence shown here is derived from an EMBL/GenBank/DDBJ whole genome shotgun (WGS) entry which is preliminary data.</text>
</comment>
<dbReference type="AlphaFoldDB" id="A0A7Y9DH93"/>
<proteinExistence type="predicted"/>
<keyword evidence="4" id="KW-1185">Reference proteome</keyword>
<feature type="region of interest" description="Disordered" evidence="1">
    <location>
        <begin position="1"/>
        <end position="55"/>
    </location>
</feature>
<name>A0A7Y9DH93_9ACTN</name>
<evidence type="ECO:0000313" key="4">
    <source>
        <dbReference type="Proteomes" id="UP000521922"/>
    </source>
</evidence>
<keyword evidence="2" id="KW-1133">Transmembrane helix</keyword>
<gene>
    <name evidence="3" type="ORF">BJ968_000686</name>
</gene>
<evidence type="ECO:0000256" key="2">
    <source>
        <dbReference type="SAM" id="Phobius"/>
    </source>
</evidence>
<keyword evidence="2" id="KW-0472">Membrane</keyword>
<protein>
    <submittedName>
        <fullName evidence="3">Uncharacterized protein</fullName>
    </submittedName>
</protein>
<dbReference type="RefSeq" id="WP_179749239.1">
    <property type="nucleotide sequence ID" value="NZ_BAAAGN010000006.1"/>
</dbReference>
<organism evidence="3 4">
    <name type="scientific">Kineococcus aurantiacus</name>
    <dbReference type="NCBI Taxonomy" id="37633"/>
    <lineage>
        <taxon>Bacteria</taxon>
        <taxon>Bacillati</taxon>
        <taxon>Actinomycetota</taxon>
        <taxon>Actinomycetes</taxon>
        <taxon>Kineosporiales</taxon>
        <taxon>Kineosporiaceae</taxon>
        <taxon>Kineococcus</taxon>
    </lineage>
</organism>
<keyword evidence="2" id="KW-0812">Transmembrane</keyword>